<dbReference type="Gene3D" id="2.150.10.10">
    <property type="entry name" value="Serralysin-like metalloprotease, C-terminal"/>
    <property type="match status" value="2"/>
</dbReference>
<dbReference type="Pfam" id="PF05658">
    <property type="entry name" value="YadA_head"/>
    <property type="match status" value="3"/>
</dbReference>
<dbReference type="Proteomes" id="UP000809529">
    <property type="component" value="Unassembled WGS sequence"/>
</dbReference>
<comment type="caution">
    <text evidence="2">The sequence shown here is derived from an EMBL/GenBank/DDBJ whole genome shotgun (WGS) entry which is preliminary data.</text>
</comment>
<dbReference type="InterPro" id="IPR008640">
    <property type="entry name" value="Adhesin_Head_dom"/>
</dbReference>
<feature type="domain" description="Trimeric autotransporter adhesin YadA-like head" evidence="1">
    <location>
        <begin position="614"/>
        <end position="631"/>
    </location>
</feature>
<feature type="domain" description="Trimeric autotransporter adhesin YadA-like head" evidence="1">
    <location>
        <begin position="564"/>
        <end position="586"/>
    </location>
</feature>
<dbReference type="EMBL" id="JAAEBW010000016">
    <property type="protein sequence ID" value="MBM1197556.1"/>
    <property type="molecule type" value="Genomic_DNA"/>
</dbReference>
<sequence length="851" mass="88964">MSVGTIDCSAEFVTNGTVNSFPFYFKFLDGKDLVVIYISPEGVSSKLLMGMHYTLIGAGNNDGASIQTREILAGPGQLIVFRDRQVYQQAMSGKWGASLSKANAGVFDRLILLVRKAYALFSQVLTRPFGRDCFDAQNRRIASVKDPVDPQDAATKHFVDRLIAERGVSAEDLTDTADNIIYVGPNDEVAKVQHLSGSQGSLLLGHNAETVADVLKRVGENNCFALGGVVQNTRDYSLNGDNVLPELAVFSKVNFDASGYHASGSLGNMTTTASPAGSDFSLYMVTVVLQTEVAGCLNIKFDGAPIMSDQPSGYLFSTAPIKTAGVENNRDIDPNTYSFIYATSGTAFTTVSIESDTSWGGQVYSLSLVPVAETMFALAGAGTENGPKNPIGFKACAYGRNDIAFGDRYTLASLKYDGLPQTPAHNLAIGAKALATNQFGDQNTAIGTYALEFNETSNNIALGYSAAKLNTKGRELTAIGYKSLTNNTTGSANTATGFWSLGLNTTGTDNCAFGWYSLRNLLLGNFNTAHGSNAGMMALSGSGNTYVGAYAGYGNGAAYATYANTTAVGRESLAAGDNAIAIGFQARSGSLSLSSPFSVAIGSSSSAAGATPCVAVGASSAASGDRTVAIGESAVASGPKSVAIGALSEASAQYVTSVGTQAGAGSTGINNTFLGALAGFSPNAFNGCTLLGSSTAATGDNQVQLGAFGTVPYAFAALQIRADERDATDVKPLKKSYEFIRAHKGMAIQYRYDLRAQYTSGKPDGSKAGKSLHAGFPAQKVSALAKKIGITFTGVSHHADTGGLDVWSMGYEQYVPHLVEAQAIAIEMLEAQALEIERLWARIKVLEGQKD</sequence>
<dbReference type="InterPro" id="IPR011049">
    <property type="entry name" value="Serralysin-like_metalloprot_C"/>
</dbReference>
<protein>
    <recommendedName>
        <fullName evidence="1">Trimeric autotransporter adhesin YadA-like head domain-containing protein</fullName>
    </recommendedName>
</protein>
<dbReference type="CDD" id="cd12820">
    <property type="entry name" value="LbR_YadA-like"/>
    <property type="match status" value="1"/>
</dbReference>
<gene>
    <name evidence="2" type="ORF">GYN02_20540</name>
</gene>
<keyword evidence="3" id="KW-1185">Reference proteome</keyword>
<evidence type="ECO:0000259" key="1">
    <source>
        <dbReference type="Pfam" id="PF05658"/>
    </source>
</evidence>
<accession>A0ABS1ZNK8</accession>
<reference evidence="2 3" key="1">
    <citation type="submission" date="2020-01" db="EMBL/GenBank/DDBJ databases">
        <title>Comparative genomics of meat spoilage bacteria.</title>
        <authorList>
            <person name="Hilgarth M."/>
            <person name="Vogel R.F."/>
        </authorList>
    </citation>
    <scope>NUCLEOTIDE SEQUENCE [LARGE SCALE GENOMIC DNA]</scope>
    <source>
        <strain evidence="2 3">TMW2.2077</strain>
    </source>
</reference>
<dbReference type="RefSeq" id="WP_203303764.1">
    <property type="nucleotide sequence ID" value="NZ_JAAEBW010000016.1"/>
</dbReference>
<organism evidence="2 3">
    <name type="scientific">Pseudomonas weihenstephanensis</name>
    <dbReference type="NCBI Taxonomy" id="1608994"/>
    <lineage>
        <taxon>Bacteria</taxon>
        <taxon>Pseudomonadati</taxon>
        <taxon>Pseudomonadota</taxon>
        <taxon>Gammaproteobacteria</taxon>
        <taxon>Pseudomonadales</taxon>
        <taxon>Pseudomonadaceae</taxon>
        <taxon>Pseudomonas</taxon>
    </lineage>
</organism>
<proteinExistence type="predicted"/>
<evidence type="ECO:0000313" key="3">
    <source>
        <dbReference type="Proteomes" id="UP000809529"/>
    </source>
</evidence>
<name>A0ABS1ZNK8_9PSED</name>
<evidence type="ECO:0000313" key="2">
    <source>
        <dbReference type="EMBL" id="MBM1197556.1"/>
    </source>
</evidence>
<feature type="domain" description="Trimeric autotransporter adhesin YadA-like head" evidence="1">
    <location>
        <begin position="636"/>
        <end position="662"/>
    </location>
</feature>